<evidence type="ECO:0000256" key="6">
    <source>
        <dbReference type="SAM" id="Phobius"/>
    </source>
</evidence>
<dbReference type="OrthoDB" id="9799225at2"/>
<proteinExistence type="inferred from homology"/>
<dbReference type="InterPro" id="IPR002549">
    <property type="entry name" value="AI-2E-like"/>
</dbReference>
<evidence type="ECO:0000256" key="3">
    <source>
        <dbReference type="ARBA" id="ARBA00022692"/>
    </source>
</evidence>
<name>A0A2T7FXB6_9RHOB</name>
<comment type="similarity">
    <text evidence="2">Belongs to the autoinducer-2 exporter (AI-2E) (TC 2.A.86) family.</text>
</comment>
<evidence type="ECO:0008006" key="9">
    <source>
        <dbReference type="Google" id="ProtNLM"/>
    </source>
</evidence>
<evidence type="ECO:0000256" key="5">
    <source>
        <dbReference type="ARBA" id="ARBA00023136"/>
    </source>
</evidence>
<reference evidence="7 8" key="1">
    <citation type="submission" date="2018-04" db="EMBL/GenBank/DDBJ databases">
        <title>Pelagivirga bohaiensis gen. nov., sp. nov., a bacterium isolated from the Bohai Sea.</title>
        <authorList>
            <person name="Ji X."/>
        </authorList>
    </citation>
    <scope>NUCLEOTIDE SEQUENCE [LARGE SCALE GENOMIC DNA]</scope>
    <source>
        <strain evidence="7 8">BH-SD16</strain>
    </source>
</reference>
<keyword evidence="5 6" id="KW-0472">Membrane</keyword>
<evidence type="ECO:0000313" key="7">
    <source>
        <dbReference type="EMBL" id="PVA06806.1"/>
    </source>
</evidence>
<dbReference type="Proteomes" id="UP000244817">
    <property type="component" value="Unassembled WGS sequence"/>
</dbReference>
<feature type="transmembrane region" description="Helical" evidence="6">
    <location>
        <begin position="81"/>
        <end position="110"/>
    </location>
</feature>
<keyword evidence="8" id="KW-1185">Reference proteome</keyword>
<keyword evidence="3 6" id="KW-0812">Transmembrane</keyword>
<dbReference type="PANTHER" id="PTHR21716:SF16">
    <property type="entry name" value="BLL1467 PROTEIN"/>
    <property type="match status" value="1"/>
</dbReference>
<dbReference type="GO" id="GO:0016020">
    <property type="term" value="C:membrane"/>
    <property type="evidence" value="ECO:0007669"/>
    <property type="project" value="UniProtKB-SubCell"/>
</dbReference>
<comment type="caution">
    <text evidence="7">The sequence shown here is derived from an EMBL/GenBank/DDBJ whole genome shotgun (WGS) entry which is preliminary data.</text>
</comment>
<evidence type="ECO:0000256" key="2">
    <source>
        <dbReference type="ARBA" id="ARBA00009773"/>
    </source>
</evidence>
<keyword evidence="4 6" id="KW-1133">Transmembrane helix</keyword>
<evidence type="ECO:0000256" key="1">
    <source>
        <dbReference type="ARBA" id="ARBA00004141"/>
    </source>
</evidence>
<dbReference type="GO" id="GO:0055085">
    <property type="term" value="P:transmembrane transport"/>
    <property type="evidence" value="ECO:0007669"/>
    <property type="project" value="TreeGrafter"/>
</dbReference>
<sequence length="218" mass="23651">MGQVIFTLVLFFFLTASGDMFHEMLVQTASTFKDKKRAIQISHDIERKLSRYFLTITAINAGLGVAVGLARWGLGMPSPLLFGVLAFAFNYIPFLGAIAGVLLAFIIAVISFDTVSSALVVTGVYLGLTTIEGQLVTPYAVGRSLKLNPVLVFFAVAFWGWAWSVIGMFIAVPALIVLRVFSEKIPALEGLGIFLFGNEAAPEQRAPKEERAAEQAET</sequence>
<accession>A0A2T7FXB6</accession>
<feature type="transmembrane region" description="Helical" evidence="6">
    <location>
        <begin position="151"/>
        <end position="178"/>
    </location>
</feature>
<dbReference type="AlphaFoldDB" id="A0A2T7FXB6"/>
<dbReference type="Pfam" id="PF01594">
    <property type="entry name" value="AI-2E_transport"/>
    <property type="match status" value="1"/>
</dbReference>
<comment type="subcellular location">
    <subcellularLocation>
        <location evidence="1">Membrane</location>
        <topology evidence="1">Multi-pass membrane protein</topology>
    </subcellularLocation>
</comment>
<dbReference type="RefSeq" id="WP_108640335.1">
    <property type="nucleotide sequence ID" value="NZ_QCYG01000004.1"/>
</dbReference>
<gene>
    <name evidence="7" type="ORF">DC363_06480</name>
</gene>
<evidence type="ECO:0000256" key="4">
    <source>
        <dbReference type="ARBA" id="ARBA00022989"/>
    </source>
</evidence>
<organism evidence="7 8">
    <name type="scientific">Thalassorhabdomicrobium marinisediminis</name>
    <dbReference type="NCBI Taxonomy" id="2170577"/>
    <lineage>
        <taxon>Bacteria</taxon>
        <taxon>Pseudomonadati</taxon>
        <taxon>Pseudomonadota</taxon>
        <taxon>Alphaproteobacteria</taxon>
        <taxon>Rhodobacterales</taxon>
        <taxon>Paracoccaceae</taxon>
        <taxon>Thalassorhabdomicrobium</taxon>
    </lineage>
</organism>
<dbReference type="EMBL" id="QCYG01000004">
    <property type="protein sequence ID" value="PVA06806.1"/>
    <property type="molecule type" value="Genomic_DNA"/>
</dbReference>
<protein>
    <recommendedName>
        <fullName evidence="9">AI-2E family transporter</fullName>
    </recommendedName>
</protein>
<evidence type="ECO:0000313" key="8">
    <source>
        <dbReference type="Proteomes" id="UP000244817"/>
    </source>
</evidence>
<dbReference type="PANTHER" id="PTHR21716">
    <property type="entry name" value="TRANSMEMBRANE PROTEIN"/>
    <property type="match status" value="1"/>
</dbReference>
<feature type="transmembrane region" description="Helical" evidence="6">
    <location>
        <begin position="52"/>
        <end position="74"/>
    </location>
</feature>